<protein>
    <recommendedName>
        <fullName evidence="9">Asparagine--tRNA ligase</fullName>
        <ecNumber evidence="9">6.1.1.22</ecNumber>
    </recommendedName>
    <alternativeName>
        <fullName evidence="9">Asparaginyl-tRNA synthetase</fullName>
        <shortName evidence="9">AsnRS</shortName>
    </alternativeName>
</protein>
<evidence type="ECO:0000256" key="4">
    <source>
        <dbReference type="ARBA" id="ARBA00022598"/>
    </source>
</evidence>
<dbReference type="GO" id="GO:0004816">
    <property type="term" value="F:asparagine-tRNA ligase activity"/>
    <property type="evidence" value="ECO:0007669"/>
    <property type="project" value="UniProtKB-UniRule"/>
</dbReference>
<dbReference type="PANTHER" id="PTHR22594">
    <property type="entry name" value="ASPARTYL/LYSYL-TRNA SYNTHETASE"/>
    <property type="match status" value="1"/>
</dbReference>
<evidence type="ECO:0000256" key="8">
    <source>
        <dbReference type="ARBA" id="ARBA00023146"/>
    </source>
</evidence>
<evidence type="ECO:0000256" key="5">
    <source>
        <dbReference type="ARBA" id="ARBA00022741"/>
    </source>
</evidence>
<dbReference type="InterPro" id="IPR004364">
    <property type="entry name" value="Aa-tRNA-synt_II"/>
</dbReference>
<dbReference type="InterPro" id="IPR045864">
    <property type="entry name" value="aa-tRNA-synth_II/BPL/LPL"/>
</dbReference>
<evidence type="ECO:0000313" key="12">
    <source>
        <dbReference type="Proteomes" id="UP000249646"/>
    </source>
</evidence>
<dbReference type="Pfam" id="PF00152">
    <property type="entry name" value="tRNA-synt_2"/>
    <property type="match status" value="1"/>
</dbReference>
<dbReference type="Gene3D" id="3.30.930.10">
    <property type="entry name" value="Bira Bifunctional Protein, Domain 2"/>
    <property type="match status" value="1"/>
</dbReference>
<comment type="catalytic activity">
    <reaction evidence="9">
        <text>tRNA(Asn) + L-asparagine + ATP = L-asparaginyl-tRNA(Asn) + AMP + diphosphate + H(+)</text>
        <dbReference type="Rhea" id="RHEA:11180"/>
        <dbReference type="Rhea" id="RHEA-COMP:9659"/>
        <dbReference type="Rhea" id="RHEA-COMP:9674"/>
        <dbReference type="ChEBI" id="CHEBI:15378"/>
        <dbReference type="ChEBI" id="CHEBI:30616"/>
        <dbReference type="ChEBI" id="CHEBI:33019"/>
        <dbReference type="ChEBI" id="CHEBI:58048"/>
        <dbReference type="ChEBI" id="CHEBI:78442"/>
        <dbReference type="ChEBI" id="CHEBI:78515"/>
        <dbReference type="ChEBI" id="CHEBI:456215"/>
        <dbReference type="EC" id="6.1.1.22"/>
    </reaction>
</comment>
<dbReference type="Pfam" id="PF01336">
    <property type="entry name" value="tRNA_anti-codon"/>
    <property type="match status" value="1"/>
</dbReference>
<dbReference type="GO" id="GO:0003676">
    <property type="term" value="F:nucleic acid binding"/>
    <property type="evidence" value="ECO:0007669"/>
    <property type="project" value="InterPro"/>
</dbReference>
<feature type="domain" description="Aminoacyl-transfer RNA synthetases class-II family profile" evidence="10">
    <location>
        <begin position="137"/>
        <end position="439"/>
    </location>
</feature>
<accession>A0A2W7GAD3</accession>
<comment type="similarity">
    <text evidence="1 9">Belongs to the class-II aminoacyl-tRNA synthetase family.</text>
</comment>
<comment type="caution">
    <text evidence="11">The sequence shown here is derived from an EMBL/GenBank/DDBJ whole genome shotgun (WGS) entry which is preliminary data.</text>
</comment>
<dbReference type="RefSeq" id="WP_111518372.1">
    <property type="nucleotide sequence ID" value="NZ_QKUB01000003.1"/>
</dbReference>
<dbReference type="Proteomes" id="UP000249646">
    <property type="component" value="Unassembled WGS sequence"/>
</dbReference>
<dbReference type="AlphaFoldDB" id="A0A2W7GAD3"/>
<dbReference type="FunFam" id="3.30.930.10:FF:000016">
    <property type="entry name" value="Asparagine--tRNA ligase"/>
    <property type="match status" value="1"/>
</dbReference>
<evidence type="ECO:0000313" key="11">
    <source>
        <dbReference type="EMBL" id="PZW00568.1"/>
    </source>
</evidence>
<dbReference type="InterPro" id="IPR006195">
    <property type="entry name" value="aa-tRNA-synth_II"/>
</dbReference>
<evidence type="ECO:0000256" key="7">
    <source>
        <dbReference type="ARBA" id="ARBA00022917"/>
    </source>
</evidence>
<dbReference type="InterPro" id="IPR004365">
    <property type="entry name" value="NA-bd_OB_tRNA"/>
</dbReference>
<dbReference type="InterPro" id="IPR002312">
    <property type="entry name" value="Asp/Asn-tRNA-synth_IIb"/>
</dbReference>
<dbReference type="GO" id="GO:0005737">
    <property type="term" value="C:cytoplasm"/>
    <property type="evidence" value="ECO:0007669"/>
    <property type="project" value="UniProtKB-SubCell"/>
</dbReference>
<dbReference type="PANTHER" id="PTHR22594:SF34">
    <property type="entry name" value="ASPARAGINE--TRNA LIGASE, MITOCHONDRIAL-RELATED"/>
    <property type="match status" value="1"/>
</dbReference>
<gene>
    <name evidence="9" type="primary">asnS</name>
    <name evidence="11" type="ORF">BCF89_10327</name>
</gene>
<keyword evidence="5 9" id="KW-0547">Nucleotide-binding</keyword>
<proteinExistence type="inferred from homology"/>
<keyword evidence="8 9" id="KW-0030">Aminoacyl-tRNA synthetase</keyword>
<dbReference type="CDD" id="cd04318">
    <property type="entry name" value="EcAsnRS_like_N"/>
    <property type="match status" value="1"/>
</dbReference>
<dbReference type="PROSITE" id="PS50862">
    <property type="entry name" value="AA_TRNA_LIGASE_II"/>
    <property type="match status" value="1"/>
</dbReference>
<dbReference type="SUPFAM" id="SSF50249">
    <property type="entry name" value="Nucleic acid-binding proteins"/>
    <property type="match status" value="1"/>
</dbReference>
<dbReference type="NCBIfam" id="TIGR00457">
    <property type="entry name" value="asnS"/>
    <property type="match status" value="1"/>
</dbReference>
<sequence length="449" mass="51429">MTIKDLFTIQKKNEITEGLKLELKGWIVSNRGNEKIRFLTLNDGSSISNLQIVAKGKDIENYSVSNISLGTSVIVSGNIHLTPSAQQPFELVLESLTIINTVDEDFPIQKKETSLEFLREIPHLRNKTNLFKCIMLIRNSLSFEIHKYFQEHNFLYMASPIITSNDGEGAGETLLVDDESKDYFFKQKAFLGVTGQLHAEAYAQSFKKVYTFGPTFRAENSHTSRHLAEFWMIEPEVAFYKLKDIIFLADDLLKTSIRNTIKNFGAEMNYLDSLNPGLLDNLNKFLDNTLTIIEYKDVVEKLKNYTEHFIEKDIHFGMDLASEHEKFLSEQIIKGPVAVINYPKDIKAFYMYQNDDNKTVAAFDLLVPGIGELIGGSQREERYQKLLDRMNELHIPTNPLQWYLDLRRFGYAPTSGFGIGFERLVMYVTGIANIRDVIPFPRVAGQIKM</sequence>
<evidence type="ECO:0000256" key="6">
    <source>
        <dbReference type="ARBA" id="ARBA00022840"/>
    </source>
</evidence>
<dbReference type="NCBIfam" id="NF003037">
    <property type="entry name" value="PRK03932.1"/>
    <property type="match status" value="1"/>
</dbReference>
<keyword evidence="4 9" id="KW-0436">Ligase</keyword>
<dbReference type="HAMAP" id="MF_00534">
    <property type="entry name" value="Asn_tRNA_synth"/>
    <property type="match status" value="1"/>
</dbReference>
<dbReference type="InterPro" id="IPR004522">
    <property type="entry name" value="Asn-tRNA-ligase"/>
</dbReference>
<organism evidence="11 12">
    <name type="scientific">Metamycoplasma auris</name>
    <dbReference type="NCBI Taxonomy" id="51363"/>
    <lineage>
        <taxon>Bacteria</taxon>
        <taxon>Bacillati</taxon>
        <taxon>Mycoplasmatota</taxon>
        <taxon>Mycoplasmoidales</taxon>
        <taxon>Metamycoplasmataceae</taxon>
        <taxon>Metamycoplasma</taxon>
    </lineage>
</organism>
<name>A0A2W7GAD3_9BACT</name>
<keyword evidence="12" id="KW-1185">Reference proteome</keyword>
<evidence type="ECO:0000256" key="9">
    <source>
        <dbReference type="HAMAP-Rule" id="MF_00534"/>
    </source>
</evidence>
<evidence type="ECO:0000256" key="2">
    <source>
        <dbReference type="ARBA" id="ARBA00011738"/>
    </source>
</evidence>
<dbReference type="PRINTS" id="PR01042">
    <property type="entry name" value="TRNASYNTHASP"/>
</dbReference>
<dbReference type="Gene3D" id="2.40.50.140">
    <property type="entry name" value="Nucleic acid-binding proteins"/>
    <property type="match status" value="1"/>
</dbReference>
<dbReference type="SUPFAM" id="SSF55681">
    <property type="entry name" value="Class II aaRS and biotin synthetases"/>
    <property type="match status" value="1"/>
</dbReference>
<keyword evidence="7 9" id="KW-0648">Protein biosynthesis</keyword>
<evidence type="ECO:0000256" key="1">
    <source>
        <dbReference type="ARBA" id="ARBA00008226"/>
    </source>
</evidence>
<evidence type="ECO:0000259" key="10">
    <source>
        <dbReference type="PROSITE" id="PS50862"/>
    </source>
</evidence>
<dbReference type="GO" id="GO:0005524">
    <property type="term" value="F:ATP binding"/>
    <property type="evidence" value="ECO:0007669"/>
    <property type="project" value="UniProtKB-UniRule"/>
</dbReference>
<dbReference type="GO" id="GO:0006421">
    <property type="term" value="P:asparaginyl-tRNA aminoacylation"/>
    <property type="evidence" value="ECO:0007669"/>
    <property type="project" value="UniProtKB-UniRule"/>
</dbReference>
<reference evidence="11 12" key="1">
    <citation type="submission" date="2018-06" db="EMBL/GenBank/DDBJ databases">
        <title>Genomic Encyclopedia of Archaeal and Bacterial Type Strains, Phase II (KMG-II): from individual species to whole genera.</title>
        <authorList>
            <person name="Goeker M."/>
        </authorList>
    </citation>
    <scope>NUCLEOTIDE SEQUENCE [LARGE SCALE GENOMIC DNA]</scope>
    <source>
        <strain evidence="11 12">ATCC 51348</strain>
    </source>
</reference>
<keyword evidence="6 9" id="KW-0067">ATP-binding</keyword>
<keyword evidence="3 9" id="KW-0963">Cytoplasm</keyword>
<dbReference type="EMBL" id="QKUB01000003">
    <property type="protein sequence ID" value="PZW00568.1"/>
    <property type="molecule type" value="Genomic_DNA"/>
</dbReference>
<dbReference type="InterPro" id="IPR012340">
    <property type="entry name" value="NA-bd_OB-fold"/>
</dbReference>
<evidence type="ECO:0000256" key="3">
    <source>
        <dbReference type="ARBA" id="ARBA00022490"/>
    </source>
</evidence>
<comment type="subcellular location">
    <subcellularLocation>
        <location evidence="9">Cytoplasm</location>
    </subcellularLocation>
</comment>
<dbReference type="EC" id="6.1.1.22" evidence="9"/>
<dbReference type="OrthoDB" id="9762036at2"/>
<comment type="subunit">
    <text evidence="2 9">Homodimer.</text>
</comment>